<dbReference type="AlphaFoldDB" id="A0A7S3JYP9"/>
<protein>
    <recommendedName>
        <fullName evidence="3">MalT-like TPR region domain-containing protein</fullName>
    </recommendedName>
</protein>
<feature type="region of interest" description="Disordered" evidence="1">
    <location>
        <begin position="438"/>
        <end position="500"/>
    </location>
</feature>
<evidence type="ECO:0000256" key="1">
    <source>
        <dbReference type="SAM" id="MobiDB-lite"/>
    </source>
</evidence>
<dbReference type="SUPFAM" id="SSF48452">
    <property type="entry name" value="TPR-like"/>
    <property type="match status" value="1"/>
</dbReference>
<feature type="region of interest" description="Disordered" evidence="1">
    <location>
        <begin position="382"/>
        <end position="405"/>
    </location>
</feature>
<proteinExistence type="predicted"/>
<feature type="compositionally biased region" description="Polar residues" evidence="1">
    <location>
        <begin position="387"/>
        <end position="401"/>
    </location>
</feature>
<name>A0A7S3JYP9_9STRA</name>
<dbReference type="InterPro" id="IPR053248">
    <property type="entry name" value="Zinc_finger_MYND_domain"/>
</dbReference>
<dbReference type="PANTHER" id="PTHR46533:SF1">
    <property type="entry name" value="ZINC FINGER MYND DOMAIN-CONTAINING PROTEIN 12"/>
    <property type="match status" value="1"/>
</dbReference>
<reference evidence="2" key="1">
    <citation type="submission" date="2021-01" db="EMBL/GenBank/DDBJ databases">
        <authorList>
            <person name="Corre E."/>
            <person name="Pelletier E."/>
            <person name="Niang G."/>
            <person name="Scheremetjew M."/>
            <person name="Finn R."/>
            <person name="Kale V."/>
            <person name="Holt S."/>
            <person name="Cochrane G."/>
            <person name="Meng A."/>
            <person name="Brown T."/>
            <person name="Cohen L."/>
        </authorList>
    </citation>
    <scope>NUCLEOTIDE SEQUENCE</scope>
    <source>
        <strain evidence="2">CCMP1510</strain>
    </source>
</reference>
<organism evidence="2">
    <name type="scientific">Aureoumbra lagunensis</name>
    <dbReference type="NCBI Taxonomy" id="44058"/>
    <lineage>
        <taxon>Eukaryota</taxon>
        <taxon>Sar</taxon>
        <taxon>Stramenopiles</taxon>
        <taxon>Ochrophyta</taxon>
        <taxon>Pelagophyceae</taxon>
        <taxon>Pelagomonadales</taxon>
        <taxon>Aureoumbra</taxon>
    </lineage>
</organism>
<dbReference type="Gene3D" id="1.25.40.10">
    <property type="entry name" value="Tetratricopeptide repeat domain"/>
    <property type="match status" value="2"/>
</dbReference>
<feature type="compositionally biased region" description="Polar residues" evidence="1">
    <location>
        <begin position="491"/>
        <end position="500"/>
    </location>
</feature>
<accession>A0A7S3JYP9</accession>
<gene>
    <name evidence="2" type="ORF">ALAG00032_LOCUS8602</name>
</gene>
<dbReference type="EMBL" id="HBIJ01012667">
    <property type="protein sequence ID" value="CAE0367845.1"/>
    <property type="molecule type" value="Transcribed_RNA"/>
</dbReference>
<sequence length="500" mass="55682">MMMEENKNPVGYRIEKLNSLAFPKGQLPRCELTGNAATVACVTPWLTLYYESTQHADEAWRGIMHKIAPLLGPLRKPPIVVGTEEDRARRAYAQEMSKKALVDLCVEEADKFILLGKYELAVPASLQALNLLHDLYSEGCIQSLEPLSQLAEASLGLNRHKSAEIFLGRASCCIYKHPECTNEIRSKLHRQQGKLYLAQNKFDQALNELAKDVYCASLFYGPESIQVAPGYFYAASVFYAQHRIEQALAFYDKLVDIWFKFLANAQNKHANKNQSSFSTIDDNTLPNNVSRAQLALAADMLAKVHATRAKLLGNQHIASAEAKYTLGLLFLFQNPQDKSTIQIALLHLNEAKDIYFHQLGPNHPSTIDILQCLEQLSKFLKNDEKQSQQTPTNQHTLNGDYTQPDDHLKESQLLKMSLQVSGGLICDDIRAHTTISANSKQRSGITTKDSLRKNQKNTTNAPSSRIISTSSDSKSQFSLTLVGSSAPAKLRSSSATTRGR</sequence>
<feature type="compositionally biased region" description="Polar residues" evidence="1">
    <location>
        <begin position="438"/>
        <end position="448"/>
    </location>
</feature>
<evidence type="ECO:0008006" key="3">
    <source>
        <dbReference type="Google" id="ProtNLM"/>
    </source>
</evidence>
<dbReference type="InterPro" id="IPR011990">
    <property type="entry name" value="TPR-like_helical_dom_sf"/>
</dbReference>
<dbReference type="PANTHER" id="PTHR46533">
    <property type="entry name" value="ZINC FINGER MYND DOMAIN-CONTAINING PROTEIN 12"/>
    <property type="match status" value="1"/>
</dbReference>
<evidence type="ECO:0000313" key="2">
    <source>
        <dbReference type="EMBL" id="CAE0367845.1"/>
    </source>
</evidence>
<feature type="compositionally biased region" description="Low complexity" evidence="1">
    <location>
        <begin position="463"/>
        <end position="478"/>
    </location>
</feature>